<dbReference type="EMBL" id="JARBJD010000029">
    <property type="protein sequence ID" value="KAK2959510.1"/>
    <property type="molecule type" value="Genomic_DNA"/>
</dbReference>
<accession>A0ABQ9Y746</accession>
<evidence type="ECO:0000313" key="2">
    <source>
        <dbReference type="Proteomes" id="UP001281761"/>
    </source>
</evidence>
<dbReference type="Proteomes" id="UP001281761">
    <property type="component" value="Unassembled WGS sequence"/>
</dbReference>
<keyword evidence="2" id="KW-1185">Reference proteome</keyword>
<protein>
    <submittedName>
        <fullName evidence="1">Uncharacterized protein</fullName>
    </submittedName>
</protein>
<reference evidence="1 2" key="1">
    <citation type="journal article" date="2022" name="bioRxiv">
        <title>Genomics of Preaxostyla Flagellates Illuminates Evolutionary Transitions and the Path Towards Mitochondrial Loss.</title>
        <authorList>
            <person name="Novak L.V.F."/>
            <person name="Treitli S.C."/>
            <person name="Pyrih J."/>
            <person name="Halakuc P."/>
            <person name="Pipaliya S.V."/>
            <person name="Vacek V."/>
            <person name="Brzon O."/>
            <person name="Soukal P."/>
            <person name="Eme L."/>
            <person name="Dacks J.B."/>
            <person name="Karnkowska A."/>
            <person name="Elias M."/>
            <person name="Hampl V."/>
        </authorList>
    </citation>
    <scope>NUCLEOTIDE SEQUENCE [LARGE SCALE GENOMIC DNA]</scope>
    <source>
        <strain evidence="1">NAU3</strain>
        <tissue evidence="1">Gut</tissue>
    </source>
</reference>
<sequence>MRPDGDISTAMEIPLIPVLIEQGMLTTVADLLSTLPFRIRCDCSKQPACPLSDLPHTRPSTADQPRTLFERFCRDATPILPPMNPVTPDISHFASEIVKKEFAMAELDYAQSIVNIVQDPQPGLMQFGRIEIDRGRGHLTLTSSTRLVSWSTFWKTIMKERITVNRTFFISLFIDCVQSVFRRHKLGLGQEVLSEDDIFLDVECNIEMLQLNAHSFFRNEPNSQSFVIVLEKSFQEFISFGHAIAGMGVPDSVGFCGGKWLF</sequence>
<name>A0ABQ9Y746_9EUKA</name>
<proteinExistence type="predicted"/>
<organism evidence="1 2">
    <name type="scientific">Blattamonas nauphoetae</name>
    <dbReference type="NCBI Taxonomy" id="2049346"/>
    <lineage>
        <taxon>Eukaryota</taxon>
        <taxon>Metamonada</taxon>
        <taxon>Preaxostyla</taxon>
        <taxon>Oxymonadida</taxon>
        <taxon>Blattamonas</taxon>
    </lineage>
</organism>
<comment type="caution">
    <text evidence="1">The sequence shown here is derived from an EMBL/GenBank/DDBJ whole genome shotgun (WGS) entry which is preliminary data.</text>
</comment>
<evidence type="ECO:0000313" key="1">
    <source>
        <dbReference type="EMBL" id="KAK2959510.1"/>
    </source>
</evidence>
<gene>
    <name evidence="1" type="ORF">BLNAU_5559</name>
</gene>